<protein>
    <submittedName>
        <fullName evidence="1">Uncharacterized protein</fullName>
    </submittedName>
</protein>
<dbReference type="Gene3D" id="3.40.50.300">
    <property type="entry name" value="P-loop containing nucleotide triphosphate hydrolases"/>
    <property type="match status" value="1"/>
</dbReference>
<comment type="caution">
    <text evidence="1">The sequence shown here is derived from an EMBL/GenBank/DDBJ whole genome shotgun (WGS) entry which is preliminary data.</text>
</comment>
<dbReference type="RefSeq" id="WP_354696309.1">
    <property type="nucleotide sequence ID" value="NZ_JAZHOG010000010.1"/>
</dbReference>
<organism evidence="1 2">
    <name type="scientific">Elongatibacter sediminis</name>
    <dbReference type="NCBI Taxonomy" id="3119006"/>
    <lineage>
        <taxon>Bacteria</taxon>
        <taxon>Pseudomonadati</taxon>
        <taxon>Pseudomonadota</taxon>
        <taxon>Gammaproteobacteria</taxon>
        <taxon>Chromatiales</taxon>
        <taxon>Wenzhouxiangellaceae</taxon>
        <taxon>Elongatibacter</taxon>
    </lineage>
</organism>
<dbReference type="EMBL" id="JAZHOG010000010">
    <property type="protein sequence ID" value="MEJ8568992.1"/>
    <property type="molecule type" value="Genomic_DNA"/>
</dbReference>
<name>A0AAW9R8C5_9GAMM</name>
<evidence type="ECO:0000313" key="1">
    <source>
        <dbReference type="EMBL" id="MEJ8568992.1"/>
    </source>
</evidence>
<accession>A0AAW9R8C5</accession>
<dbReference type="InterPro" id="IPR027417">
    <property type="entry name" value="P-loop_NTPase"/>
</dbReference>
<keyword evidence="2" id="KW-1185">Reference proteome</keyword>
<sequence>MIPYAIKIETPPSKSKKTCITSYQVREFDRGNIVWLAPCPNSKAFFRKGTKNQWVEQLSDEQVARIVDRHREQMLRYNYVPPRFR</sequence>
<reference evidence="1 2" key="1">
    <citation type="submission" date="2024-02" db="EMBL/GenBank/DDBJ databases">
        <title>A novel Wenzhouxiangellaceae bacterium, isolated from coastal sediments.</title>
        <authorList>
            <person name="Du Z.-J."/>
            <person name="Ye Y.-Q."/>
            <person name="Zhang X.-Y."/>
        </authorList>
    </citation>
    <scope>NUCLEOTIDE SEQUENCE [LARGE SCALE GENOMIC DNA]</scope>
    <source>
        <strain evidence="1 2">CH-27</strain>
    </source>
</reference>
<evidence type="ECO:0000313" key="2">
    <source>
        <dbReference type="Proteomes" id="UP001359886"/>
    </source>
</evidence>
<proteinExistence type="predicted"/>
<gene>
    <name evidence="1" type="ORF">V3330_15270</name>
</gene>
<dbReference type="AlphaFoldDB" id="A0AAW9R8C5"/>
<dbReference type="SUPFAM" id="SSF52540">
    <property type="entry name" value="P-loop containing nucleoside triphosphate hydrolases"/>
    <property type="match status" value="1"/>
</dbReference>
<dbReference type="Proteomes" id="UP001359886">
    <property type="component" value="Unassembled WGS sequence"/>
</dbReference>